<accession>A0ACB0KGN7</accession>
<dbReference type="Proteomes" id="UP001177021">
    <property type="component" value="Unassembled WGS sequence"/>
</dbReference>
<comment type="caution">
    <text evidence="1">The sequence shown here is derived from an EMBL/GenBank/DDBJ whole genome shotgun (WGS) entry which is preliminary data.</text>
</comment>
<evidence type="ECO:0000313" key="1">
    <source>
        <dbReference type="EMBL" id="CAJ2655471.1"/>
    </source>
</evidence>
<keyword evidence="2" id="KW-1185">Reference proteome</keyword>
<gene>
    <name evidence="1" type="ORF">MILVUS5_LOCUS22402</name>
</gene>
<proteinExistence type="predicted"/>
<dbReference type="EMBL" id="CASHSV030000206">
    <property type="protein sequence ID" value="CAJ2655471.1"/>
    <property type="molecule type" value="Genomic_DNA"/>
</dbReference>
<organism evidence="1 2">
    <name type="scientific">Trifolium pratense</name>
    <name type="common">Red clover</name>
    <dbReference type="NCBI Taxonomy" id="57577"/>
    <lineage>
        <taxon>Eukaryota</taxon>
        <taxon>Viridiplantae</taxon>
        <taxon>Streptophyta</taxon>
        <taxon>Embryophyta</taxon>
        <taxon>Tracheophyta</taxon>
        <taxon>Spermatophyta</taxon>
        <taxon>Magnoliopsida</taxon>
        <taxon>eudicotyledons</taxon>
        <taxon>Gunneridae</taxon>
        <taxon>Pentapetalae</taxon>
        <taxon>rosids</taxon>
        <taxon>fabids</taxon>
        <taxon>Fabales</taxon>
        <taxon>Fabaceae</taxon>
        <taxon>Papilionoideae</taxon>
        <taxon>50 kb inversion clade</taxon>
        <taxon>NPAAA clade</taxon>
        <taxon>Hologalegina</taxon>
        <taxon>IRL clade</taxon>
        <taxon>Trifolieae</taxon>
        <taxon>Trifolium</taxon>
    </lineage>
</organism>
<name>A0ACB0KGN7_TRIPR</name>
<sequence>MPPPLDLPPFPFIINIFHFLLFFLIPIHVTSDAESYKSCAPFSCGKFTNISYPFWSINKQPSFCGHPNFNLACQHGNLTIEIKSQKFHIIDINQTSQLLRIARLDLWSINDDATINASCPKINESLDLNFFKYTSIDESYILLYECDHLPNSYSYTSSLTPEVYQVISCLIEGKPHDAYLVLSNEVTNFNYLKCKNNVTLHGLRSSFTKESNIVGNVLEEGFEVEWSGMEEDISCNYCMKSGGRCGYNTSKHAFMCLCPSKQSYGNCGFCRPSTSTYEIWSDELHCKLGSTPTYVSGMYNLPSLNVLLDSFVD</sequence>
<reference evidence="1" key="1">
    <citation type="submission" date="2023-10" db="EMBL/GenBank/DDBJ databases">
        <authorList>
            <person name="Rodriguez Cubillos JULIANA M."/>
            <person name="De Vega J."/>
        </authorList>
    </citation>
    <scope>NUCLEOTIDE SEQUENCE</scope>
</reference>
<protein>
    <submittedName>
        <fullName evidence="1">Uncharacterized protein</fullName>
    </submittedName>
</protein>
<evidence type="ECO:0000313" key="2">
    <source>
        <dbReference type="Proteomes" id="UP001177021"/>
    </source>
</evidence>